<evidence type="ECO:0000313" key="5">
    <source>
        <dbReference type="Proteomes" id="UP000034407"/>
    </source>
</evidence>
<dbReference type="OrthoDB" id="1753787at2"/>
<dbReference type="Proteomes" id="UP000034407">
    <property type="component" value="Unassembled WGS sequence"/>
</dbReference>
<dbReference type="Gene3D" id="1.10.10.10">
    <property type="entry name" value="Winged helix-like DNA-binding domain superfamily/Winged helix DNA-binding domain"/>
    <property type="match status" value="3"/>
</dbReference>
<dbReference type="RefSeq" id="WP_046823480.1">
    <property type="nucleotide sequence ID" value="NZ_LBBT01000240.1"/>
</dbReference>
<dbReference type="PANTHER" id="PTHR33795">
    <property type="entry name" value="INSERTION ELEMENT IS150 PROTEIN INSJ"/>
    <property type="match status" value="1"/>
</dbReference>
<dbReference type="EMBL" id="LBBT01000240">
    <property type="protein sequence ID" value="KKY00843.1"/>
    <property type="molecule type" value="Genomic_DNA"/>
</dbReference>
<organism evidence="4 5">
    <name type="scientific">Paraclostridium benzoelyticum</name>
    <dbReference type="NCBI Taxonomy" id="1629550"/>
    <lineage>
        <taxon>Bacteria</taxon>
        <taxon>Bacillati</taxon>
        <taxon>Bacillota</taxon>
        <taxon>Clostridia</taxon>
        <taxon>Peptostreptococcales</taxon>
        <taxon>Peptostreptococcaceae</taxon>
        <taxon>Paraclostridium</taxon>
    </lineage>
</organism>
<dbReference type="SUPFAM" id="SSF48295">
    <property type="entry name" value="TrpR-like"/>
    <property type="match status" value="2"/>
</dbReference>
<dbReference type="SUPFAM" id="SSF46689">
    <property type="entry name" value="Homeodomain-like"/>
    <property type="match status" value="1"/>
</dbReference>
<evidence type="ECO:0000256" key="2">
    <source>
        <dbReference type="SAM" id="Coils"/>
    </source>
</evidence>
<dbReference type="AlphaFoldDB" id="A0A0M3DEZ0"/>
<feature type="domain" description="Insertion element IS150 protein InsJ-like helix-turn-helix" evidence="3">
    <location>
        <begin position="133"/>
        <end position="185"/>
    </location>
</feature>
<evidence type="ECO:0000256" key="1">
    <source>
        <dbReference type="ARBA" id="ARBA00038232"/>
    </source>
</evidence>
<gene>
    <name evidence="4" type="ORF">VN21_11940</name>
</gene>
<dbReference type="InterPro" id="IPR010921">
    <property type="entry name" value="Trp_repressor/repl_initiator"/>
</dbReference>
<dbReference type="InterPro" id="IPR009057">
    <property type="entry name" value="Homeodomain-like_sf"/>
</dbReference>
<dbReference type="Pfam" id="PF13518">
    <property type="entry name" value="HTH_28"/>
    <property type="match status" value="2"/>
</dbReference>
<protein>
    <submittedName>
        <fullName evidence="4">Transposase</fullName>
    </submittedName>
</protein>
<proteinExistence type="inferred from homology"/>
<dbReference type="PANTHER" id="PTHR33795:SF1">
    <property type="entry name" value="INSERTION ELEMENT IS150 PROTEIN INSJ"/>
    <property type="match status" value="1"/>
</dbReference>
<comment type="similarity">
    <text evidence="1">Belongs to the IS150/IS1296 orfA family.</text>
</comment>
<keyword evidence="5" id="KW-1185">Reference proteome</keyword>
<reference evidence="4 5" key="1">
    <citation type="submission" date="2015-04" db="EMBL/GenBank/DDBJ databases">
        <title>Microcin producing Clostridium sp. JC272T.</title>
        <authorList>
            <person name="Jyothsna T."/>
            <person name="Sasikala C."/>
            <person name="Ramana C."/>
        </authorList>
    </citation>
    <scope>NUCLEOTIDE SEQUENCE [LARGE SCALE GENOMIC DNA]</scope>
    <source>
        <strain evidence="4 5">JC272</strain>
    </source>
</reference>
<accession>A0A0M3DEZ0</accession>
<comment type="caution">
    <text evidence="4">The sequence shown here is derived from an EMBL/GenBank/DDBJ whole genome shotgun (WGS) entry which is preliminary data.</text>
</comment>
<feature type="domain" description="Insertion element IS150 protein InsJ-like helix-turn-helix" evidence="3">
    <location>
        <begin position="12"/>
        <end position="57"/>
    </location>
</feature>
<keyword evidence="2" id="KW-0175">Coiled coil</keyword>
<sequence>MSRKSKISFEVKIKSVQSYISGEKRACEICEELNIRRESFHRWVRKYETNGAEGLRPFSYNKKYSKETKDSAVDYYLSSKGSLLETCRNYNISSDSVLLNWIKRYNNSHKQCNISSIKENPLMAKGRKTTYDERVEIVAFCIENNDNYQLTSDKYKVSYQQVYTWVRKYKSNGKESLIDNRGKSKSIHEMSESQKLISQIKLLEAQNKRLEMENNFLKKLEEVERRR</sequence>
<feature type="coiled-coil region" evidence="2">
    <location>
        <begin position="193"/>
        <end position="223"/>
    </location>
</feature>
<dbReference type="InterPro" id="IPR052057">
    <property type="entry name" value="IS150/IS1296_orfA-like"/>
</dbReference>
<evidence type="ECO:0000313" key="4">
    <source>
        <dbReference type="EMBL" id="KKY00843.1"/>
    </source>
</evidence>
<name>A0A0M3DEZ0_9FIRM</name>
<dbReference type="InterPro" id="IPR036388">
    <property type="entry name" value="WH-like_DNA-bd_sf"/>
</dbReference>
<dbReference type="InterPro" id="IPR055247">
    <property type="entry name" value="InsJ-like_HTH"/>
</dbReference>
<evidence type="ECO:0000259" key="3">
    <source>
        <dbReference type="Pfam" id="PF13518"/>
    </source>
</evidence>
<dbReference type="GO" id="GO:0043565">
    <property type="term" value="F:sequence-specific DNA binding"/>
    <property type="evidence" value="ECO:0007669"/>
    <property type="project" value="InterPro"/>
</dbReference>
<dbReference type="PATRIC" id="fig|1629550.3.peg.1853"/>